<evidence type="ECO:0000256" key="1">
    <source>
        <dbReference type="SAM" id="MobiDB-lite"/>
    </source>
</evidence>
<dbReference type="EMBL" id="JBHUCM010000043">
    <property type="protein sequence ID" value="MFD1544238.1"/>
    <property type="molecule type" value="Genomic_DNA"/>
</dbReference>
<proteinExistence type="predicted"/>
<feature type="compositionally biased region" description="Polar residues" evidence="1">
    <location>
        <begin position="107"/>
        <end position="119"/>
    </location>
</feature>
<feature type="domain" description="Cellulose-binding Sde182 nucleoside hydrolase-like" evidence="2">
    <location>
        <begin position="4"/>
        <end position="104"/>
    </location>
</feature>
<gene>
    <name evidence="3" type="ORF">ACFSJ0_44850</name>
</gene>
<evidence type="ECO:0000259" key="2">
    <source>
        <dbReference type="Pfam" id="PF07632"/>
    </source>
</evidence>
<feature type="compositionally biased region" description="Low complexity" evidence="1">
    <location>
        <begin position="120"/>
        <end position="135"/>
    </location>
</feature>
<reference evidence="4" key="1">
    <citation type="journal article" date="2019" name="Int. J. Syst. Evol. Microbiol.">
        <title>The Global Catalogue of Microorganisms (GCM) 10K type strain sequencing project: providing services to taxonomists for standard genome sequencing and annotation.</title>
        <authorList>
            <consortium name="The Broad Institute Genomics Platform"/>
            <consortium name="The Broad Institute Genome Sequencing Center for Infectious Disease"/>
            <person name="Wu L."/>
            <person name="Ma J."/>
        </authorList>
    </citation>
    <scope>NUCLEOTIDE SEQUENCE [LARGE SCALE GENOMIC DNA]</scope>
    <source>
        <strain evidence="4">CGMCC 1.15399</strain>
    </source>
</reference>
<comment type="caution">
    <text evidence="3">The sequence shown here is derived from an EMBL/GenBank/DDBJ whole genome shotgun (WGS) entry which is preliminary data.</text>
</comment>
<keyword evidence="4" id="KW-1185">Reference proteome</keyword>
<accession>A0ABW4GN82</accession>
<dbReference type="InterPro" id="IPR011483">
    <property type="entry name" value="Sde182_NH-like"/>
</dbReference>
<organism evidence="3 4">
    <name type="scientific">Nonomuraea guangzhouensis</name>
    <dbReference type="NCBI Taxonomy" id="1291555"/>
    <lineage>
        <taxon>Bacteria</taxon>
        <taxon>Bacillati</taxon>
        <taxon>Actinomycetota</taxon>
        <taxon>Actinomycetes</taxon>
        <taxon>Streptosporangiales</taxon>
        <taxon>Streptosporangiaceae</taxon>
        <taxon>Nonomuraea</taxon>
    </lineage>
</organism>
<dbReference type="Pfam" id="PF07632">
    <property type="entry name" value="Sde182_NH-like"/>
    <property type="match status" value="1"/>
</dbReference>
<dbReference type="Proteomes" id="UP001597097">
    <property type="component" value="Unassembled WGS sequence"/>
</dbReference>
<feature type="region of interest" description="Disordered" evidence="1">
    <location>
        <begin position="100"/>
        <end position="135"/>
    </location>
</feature>
<dbReference type="RefSeq" id="WP_219528255.1">
    <property type="nucleotide sequence ID" value="NZ_JAHKRM010000004.1"/>
</dbReference>
<evidence type="ECO:0000313" key="4">
    <source>
        <dbReference type="Proteomes" id="UP001597097"/>
    </source>
</evidence>
<sequence>MLPQDARYLSAEWTKANVSGVGLFGEFYRVWGDGKQMVPHDIFDYFGFSGLTTEQLKGMGYVVWTAPQEKGSWISEGDTSIFMNLLDNGLRGYLDPSYGGWGGRNGPDTNPSGQSSATYAASRPRPAGRSPRPHP</sequence>
<evidence type="ECO:0000313" key="3">
    <source>
        <dbReference type="EMBL" id="MFD1544238.1"/>
    </source>
</evidence>
<name>A0ABW4GN82_9ACTN</name>
<protein>
    <submittedName>
        <fullName evidence="3">Nucleoside hydrolase-like domain-containing protein</fullName>
    </submittedName>
</protein>